<evidence type="ECO:0000256" key="4">
    <source>
        <dbReference type="ARBA" id="ARBA00022679"/>
    </source>
</evidence>
<dbReference type="PANTHER" id="PTHR30582">
    <property type="entry name" value="L,D-TRANSPEPTIDASE"/>
    <property type="match status" value="1"/>
</dbReference>
<dbReference type="CDD" id="cd16913">
    <property type="entry name" value="YkuD_like"/>
    <property type="match status" value="1"/>
</dbReference>
<feature type="region of interest" description="Disordered" evidence="10">
    <location>
        <begin position="124"/>
        <end position="148"/>
    </location>
</feature>
<evidence type="ECO:0000256" key="2">
    <source>
        <dbReference type="ARBA" id="ARBA00005992"/>
    </source>
</evidence>
<evidence type="ECO:0000256" key="11">
    <source>
        <dbReference type="SAM" id="Phobius"/>
    </source>
</evidence>
<evidence type="ECO:0000256" key="8">
    <source>
        <dbReference type="ARBA" id="ARBA00023316"/>
    </source>
</evidence>
<keyword evidence="3" id="KW-0328">Glycosyltransferase</keyword>
<dbReference type="InterPro" id="IPR038063">
    <property type="entry name" value="Transpep_catalytic_dom"/>
</dbReference>
<dbReference type="Proteomes" id="UP000681162">
    <property type="component" value="Unassembled WGS sequence"/>
</dbReference>
<feature type="region of interest" description="Disordered" evidence="10">
    <location>
        <begin position="301"/>
        <end position="323"/>
    </location>
</feature>
<feature type="active site" description="Proton donor/acceptor" evidence="9">
    <location>
        <position position="406"/>
    </location>
</feature>
<keyword evidence="11" id="KW-0472">Membrane</keyword>
<comment type="caution">
    <text evidence="13">The sequence shown here is derived from an EMBL/GenBank/DDBJ whole genome shotgun (WGS) entry which is preliminary data.</text>
</comment>
<evidence type="ECO:0000313" key="14">
    <source>
        <dbReference type="Proteomes" id="UP000681162"/>
    </source>
</evidence>
<dbReference type="GO" id="GO:0016757">
    <property type="term" value="F:glycosyltransferase activity"/>
    <property type="evidence" value="ECO:0007669"/>
    <property type="project" value="UniProtKB-KW"/>
</dbReference>
<organism evidence="13 14">
    <name type="scientific">Paenibacillus antibioticophila</name>
    <dbReference type="NCBI Taxonomy" id="1274374"/>
    <lineage>
        <taxon>Bacteria</taxon>
        <taxon>Bacillati</taxon>
        <taxon>Bacillota</taxon>
        <taxon>Bacilli</taxon>
        <taxon>Bacillales</taxon>
        <taxon>Paenibacillaceae</taxon>
        <taxon>Paenibacillus</taxon>
    </lineage>
</organism>
<dbReference type="AlphaFoldDB" id="A0A920CHG7"/>
<accession>A0A920CHG7</accession>
<dbReference type="PROSITE" id="PS52029">
    <property type="entry name" value="LD_TPASE"/>
    <property type="match status" value="1"/>
</dbReference>
<evidence type="ECO:0000259" key="12">
    <source>
        <dbReference type="PROSITE" id="PS52029"/>
    </source>
</evidence>
<keyword evidence="4" id="KW-0808">Transferase</keyword>
<dbReference type="InterPro" id="IPR050979">
    <property type="entry name" value="LD-transpeptidase"/>
</dbReference>
<feature type="domain" description="L,D-TPase catalytic" evidence="12">
    <location>
        <begin position="337"/>
        <end position="446"/>
    </location>
</feature>
<evidence type="ECO:0000256" key="5">
    <source>
        <dbReference type="ARBA" id="ARBA00022801"/>
    </source>
</evidence>
<dbReference type="Gene3D" id="2.40.440.10">
    <property type="entry name" value="L,D-transpeptidase catalytic domain-like"/>
    <property type="match status" value="1"/>
</dbReference>
<keyword evidence="7 9" id="KW-0573">Peptidoglycan synthesis</keyword>
<evidence type="ECO:0000256" key="1">
    <source>
        <dbReference type="ARBA" id="ARBA00004752"/>
    </source>
</evidence>
<dbReference type="RefSeq" id="WP_212939461.1">
    <property type="nucleotide sequence ID" value="NZ_BORR01000006.1"/>
</dbReference>
<evidence type="ECO:0000256" key="9">
    <source>
        <dbReference type="PROSITE-ProRule" id="PRU01373"/>
    </source>
</evidence>
<keyword evidence="14" id="KW-1185">Reference proteome</keyword>
<dbReference type="GO" id="GO:0071555">
    <property type="term" value="P:cell wall organization"/>
    <property type="evidence" value="ECO:0007669"/>
    <property type="project" value="UniProtKB-UniRule"/>
</dbReference>
<dbReference type="PANTHER" id="PTHR30582:SF24">
    <property type="entry name" value="L,D-TRANSPEPTIDASE ERFK_SRFK-RELATED"/>
    <property type="match status" value="1"/>
</dbReference>
<feature type="transmembrane region" description="Helical" evidence="11">
    <location>
        <begin position="82"/>
        <end position="100"/>
    </location>
</feature>
<dbReference type="Pfam" id="PF03734">
    <property type="entry name" value="YkuD"/>
    <property type="match status" value="1"/>
</dbReference>
<dbReference type="EMBL" id="BORR01000006">
    <property type="protein sequence ID" value="GIO37164.1"/>
    <property type="molecule type" value="Genomic_DNA"/>
</dbReference>
<feature type="active site" description="Nucleophile" evidence="9">
    <location>
        <position position="422"/>
    </location>
</feature>
<keyword evidence="11" id="KW-0812">Transmembrane</keyword>
<evidence type="ECO:0000256" key="10">
    <source>
        <dbReference type="SAM" id="MobiDB-lite"/>
    </source>
</evidence>
<keyword evidence="6 9" id="KW-0133">Cell shape</keyword>
<feature type="compositionally biased region" description="Acidic residues" evidence="10">
    <location>
        <begin position="124"/>
        <end position="135"/>
    </location>
</feature>
<name>A0A920CHG7_9BACL</name>
<evidence type="ECO:0000256" key="7">
    <source>
        <dbReference type="ARBA" id="ARBA00022984"/>
    </source>
</evidence>
<dbReference type="SUPFAM" id="SSF141523">
    <property type="entry name" value="L,D-transpeptidase catalytic domain-like"/>
    <property type="match status" value="1"/>
</dbReference>
<dbReference type="GO" id="GO:0071972">
    <property type="term" value="F:peptidoglycan L,D-transpeptidase activity"/>
    <property type="evidence" value="ECO:0007669"/>
    <property type="project" value="TreeGrafter"/>
</dbReference>
<evidence type="ECO:0000313" key="13">
    <source>
        <dbReference type="EMBL" id="GIO37164.1"/>
    </source>
</evidence>
<keyword evidence="8 9" id="KW-0961">Cell wall biogenesis/degradation</keyword>
<dbReference type="InterPro" id="IPR005490">
    <property type="entry name" value="LD_TPept_cat_dom"/>
</dbReference>
<protein>
    <recommendedName>
        <fullName evidence="12">L,D-TPase catalytic domain-containing protein</fullName>
    </recommendedName>
</protein>
<sequence length="480" mass="52865">MNNSSYLKKYVRNHPDNKMAWYLLGKEYEASGQEGKAHYCYIQAGSVYEAFEASKVPADLWQEYQENLLQESKRKEKNKRRWRRAFLALMILLLATLPQVQAPGRTTPTSADLVNTAPLPVQEEDEANAATEPEEQAVSSVPGFTAQRYFNDPSSRQAGLASLLEESQKGTSSSVSGQQAVLGMDTAGIWALWSRSMPVVYTIDKNPGQGKITVQSFDPEACDCDPPEPGQLQTDAPDWIERQESLAVLMSAMRHFKQSRGEWPEQLSDLTGEFPGNWLAGSNAIMEQAFVPLLAELKGLSGSSGEADGDAASPEAGNGSGQGAALLAGEPFFTEPIEVLVDPASHQLAVVSGKTILRTYKVGLGGERTPEGSFQISDKVVNPNGRDNGEFGSRGMQLSDTNYAIHGTDEPDSIGKDESLGCIRMDKEDVEELFDMIPKGTKVTIKKGILPKLEPRHEQRFELKHRQNQTNPHRTYRWLS</sequence>
<keyword evidence="11" id="KW-1133">Transmembrane helix</keyword>
<reference evidence="13 14" key="1">
    <citation type="submission" date="2021-03" db="EMBL/GenBank/DDBJ databases">
        <title>Antimicrobial resistance genes in bacteria isolated from Japanese honey, and their potential for conferring macrolide and lincosamide resistance in the American foulbrood pathogen Paenibacillus larvae.</title>
        <authorList>
            <person name="Okamoto M."/>
            <person name="Kumagai M."/>
            <person name="Kanamori H."/>
            <person name="Takamatsu D."/>
        </authorList>
    </citation>
    <scope>NUCLEOTIDE SEQUENCE [LARGE SCALE GENOMIC DNA]</scope>
    <source>
        <strain evidence="13 14">J41TS12</strain>
    </source>
</reference>
<dbReference type="GO" id="GO:0018104">
    <property type="term" value="P:peptidoglycan-protein cross-linking"/>
    <property type="evidence" value="ECO:0007669"/>
    <property type="project" value="TreeGrafter"/>
</dbReference>
<dbReference type="GO" id="GO:0008360">
    <property type="term" value="P:regulation of cell shape"/>
    <property type="evidence" value="ECO:0007669"/>
    <property type="project" value="UniProtKB-UniRule"/>
</dbReference>
<gene>
    <name evidence="13" type="ORF">J41TS12_20250</name>
</gene>
<dbReference type="GO" id="GO:0005576">
    <property type="term" value="C:extracellular region"/>
    <property type="evidence" value="ECO:0007669"/>
    <property type="project" value="TreeGrafter"/>
</dbReference>
<evidence type="ECO:0000256" key="3">
    <source>
        <dbReference type="ARBA" id="ARBA00022676"/>
    </source>
</evidence>
<evidence type="ECO:0000256" key="6">
    <source>
        <dbReference type="ARBA" id="ARBA00022960"/>
    </source>
</evidence>
<proteinExistence type="inferred from homology"/>
<comment type="pathway">
    <text evidence="1 9">Cell wall biogenesis; peptidoglycan biosynthesis.</text>
</comment>
<keyword evidence="5" id="KW-0378">Hydrolase</keyword>
<comment type="similarity">
    <text evidence="2">Belongs to the YkuD family.</text>
</comment>